<evidence type="ECO:0000256" key="5">
    <source>
        <dbReference type="ARBA" id="ARBA00022793"/>
    </source>
</evidence>
<evidence type="ECO:0000256" key="6">
    <source>
        <dbReference type="ARBA" id="ARBA00023239"/>
    </source>
</evidence>
<keyword evidence="10" id="KW-1185">Reference proteome</keyword>
<feature type="domain" description="Oxo-4-hydroxy-4-carboxy-5-ureidoimidazoline decarboxylase" evidence="8">
    <location>
        <begin position="14"/>
        <end position="167"/>
    </location>
</feature>
<dbReference type="RefSeq" id="WP_344314330.1">
    <property type="nucleotide sequence ID" value="NZ_BAAANY010000036.1"/>
</dbReference>
<feature type="region of interest" description="Disordered" evidence="7">
    <location>
        <begin position="82"/>
        <end position="102"/>
    </location>
</feature>
<evidence type="ECO:0000256" key="2">
    <source>
        <dbReference type="ARBA" id="ARBA00004754"/>
    </source>
</evidence>
<dbReference type="InterPro" id="IPR018020">
    <property type="entry name" value="OHCU_decarboxylase"/>
</dbReference>
<organism evidence="9 10">
    <name type="scientific">Fodinicola feengrottensis</name>
    <dbReference type="NCBI Taxonomy" id="435914"/>
    <lineage>
        <taxon>Bacteria</taxon>
        <taxon>Bacillati</taxon>
        <taxon>Actinomycetota</taxon>
        <taxon>Actinomycetes</taxon>
        <taxon>Mycobacteriales</taxon>
        <taxon>Fodinicola</taxon>
    </lineage>
</organism>
<dbReference type="Pfam" id="PF09349">
    <property type="entry name" value="OHCU_decarbox"/>
    <property type="match status" value="1"/>
</dbReference>
<dbReference type="PANTHER" id="PTHR43466">
    <property type="entry name" value="2-OXO-4-HYDROXY-4-CARBOXY-5-UREIDOIMIDAZOLINE DECARBOXYLASE-RELATED"/>
    <property type="match status" value="1"/>
</dbReference>
<proteinExistence type="predicted"/>
<evidence type="ECO:0000256" key="7">
    <source>
        <dbReference type="SAM" id="MobiDB-lite"/>
    </source>
</evidence>
<evidence type="ECO:0000256" key="1">
    <source>
        <dbReference type="ARBA" id="ARBA00001163"/>
    </source>
</evidence>
<evidence type="ECO:0000313" key="10">
    <source>
        <dbReference type="Proteomes" id="UP001500618"/>
    </source>
</evidence>
<comment type="pathway">
    <text evidence="2">Purine metabolism; urate degradation; (S)-allantoin from urate: step 3/3.</text>
</comment>
<gene>
    <name evidence="9" type="primary">uraD</name>
    <name evidence="9" type="ORF">GCM10009765_68670</name>
</gene>
<reference evidence="10" key="1">
    <citation type="journal article" date="2019" name="Int. J. Syst. Evol. Microbiol.">
        <title>The Global Catalogue of Microorganisms (GCM) 10K type strain sequencing project: providing services to taxonomists for standard genome sequencing and annotation.</title>
        <authorList>
            <consortium name="The Broad Institute Genomics Platform"/>
            <consortium name="The Broad Institute Genome Sequencing Center for Infectious Disease"/>
            <person name="Wu L."/>
            <person name="Ma J."/>
        </authorList>
    </citation>
    <scope>NUCLEOTIDE SEQUENCE [LARGE SCALE GENOMIC DNA]</scope>
    <source>
        <strain evidence="10">JCM 14718</strain>
    </source>
</reference>
<keyword evidence="4" id="KW-0659">Purine metabolism</keyword>
<comment type="caution">
    <text evidence="9">The sequence shown here is derived from an EMBL/GenBank/DDBJ whole genome shotgun (WGS) entry which is preliminary data.</text>
</comment>
<dbReference type="Proteomes" id="UP001500618">
    <property type="component" value="Unassembled WGS sequence"/>
</dbReference>
<dbReference type="EC" id="4.1.1.97" evidence="3"/>
<dbReference type="PANTHER" id="PTHR43466:SF1">
    <property type="entry name" value="2-OXO-4-HYDROXY-4-CARBOXY-5-UREIDOIMIDAZOLINE DECARBOXYLASE-RELATED"/>
    <property type="match status" value="1"/>
</dbReference>
<protein>
    <recommendedName>
        <fullName evidence="3">2-oxo-4-hydroxy-4-carboxy-5-ureidoimidazoline decarboxylase</fullName>
        <ecNumber evidence="3">4.1.1.97</ecNumber>
    </recommendedName>
</protein>
<keyword evidence="6" id="KW-0456">Lyase</keyword>
<evidence type="ECO:0000256" key="4">
    <source>
        <dbReference type="ARBA" id="ARBA00022631"/>
    </source>
</evidence>
<dbReference type="InterPro" id="IPR036778">
    <property type="entry name" value="OHCU_decarboxylase_sf"/>
</dbReference>
<evidence type="ECO:0000313" key="9">
    <source>
        <dbReference type="EMBL" id="GAA1709677.1"/>
    </source>
</evidence>
<dbReference type="NCBIfam" id="TIGR03180">
    <property type="entry name" value="UraD_2"/>
    <property type="match status" value="1"/>
</dbReference>
<evidence type="ECO:0000259" key="8">
    <source>
        <dbReference type="Pfam" id="PF09349"/>
    </source>
</evidence>
<dbReference type="InterPro" id="IPR017595">
    <property type="entry name" value="OHCU_decarboxylase-2"/>
</dbReference>
<dbReference type="EMBL" id="BAAANY010000036">
    <property type="protein sequence ID" value="GAA1709677.1"/>
    <property type="molecule type" value="Genomic_DNA"/>
</dbReference>
<keyword evidence="5" id="KW-0210">Decarboxylase</keyword>
<sequence>MQQAAASASLATFNALPADAAEEQLRSCCAAPLWIHTVVSRRPYASVNEVLTASDEILASVGWAEIELALAAHPRIGQRAAGSGAEARWSRQEQSAAATDDQRVAAELGDGNVAYERRFDRVFLICATGLSAAEILTALRGRLENDDETEAAVTRAELAKIVRIRLERIL</sequence>
<dbReference type="SUPFAM" id="SSF158694">
    <property type="entry name" value="UraD-Like"/>
    <property type="match status" value="1"/>
</dbReference>
<dbReference type="NCBIfam" id="NF010372">
    <property type="entry name" value="PRK13798.1"/>
    <property type="match status" value="1"/>
</dbReference>
<evidence type="ECO:0000256" key="3">
    <source>
        <dbReference type="ARBA" id="ARBA00012257"/>
    </source>
</evidence>
<comment type="catalytic activity">
    <reaction evidence="1">
        <text>5-hydroxy-2-oxo-4-ureido-2,5-dihydro-1H-imidazole-5-carboxylate + H(+) = (S)-allantoin + CO2</text>
        <dbReference type="Rhea" id="RHEA:26301"/>
        <dbReference type="ChEBI" id="CHEBI:15378"/>
        <dbReference type="ChEBI" id="CHEBI:15678"/>
        <dbReference type="ChEBI" id="CHEBI:16526"/>
        <dbReference type="ChEBI" id="CHEBI:58639"/>
        <dbReference type="EC" id="4.1.1.97"/>
    </reaction>
</comment>
<name>A0ABP4UT47_9ACTN</name>
<dbReference type="Gene3D" id="1.10.3330.10">
    <property type="entry name" value="Oxo-4-hydroxy-4-carboxy-5-ureidoimidazoline decarboxylase"/>
    <property type="match status" value="1"/>
</dbReference>
<accession>A0ABP4UT47</accession>